<organism evidence="1 2">
    <name type="scientific">Aphanocapsa feldmannii 277cI</name>
    <dbReference type="NCBI Taxonomy" id="2507554"/>
    <lineage>
        <taxon>Bacteria</taxon>
        <taxon>Bacillati</taxon>
        <taxon>Cyanobacteriota</taxon>
        <taxon>Cyanophyceae</taxon>
        <taxon>Oscillatoriophycideae</taxon>
        <taxon>Chroococcales</taxon>
        <taxon>Microcystaceae</taxon>
        <taxon>Aphanocapsa</taxon>
    </lineage>
</organism>
<accession>A0A524RUT1</accession>
<dbReference type="AlphaFoldDB" id="A0A524RUT1"/>
<evidence type="ECO:0000313" key="2">
    <source>
        <dbReference type="Proteomes" id="UP000315454"/>
    </source>
</evidence>
<reference evidence="1 2" key="1">
    <citation type="journal article" date="2019" name="mSystems">
        <title>Life at home and on the roam: Genomic adaptions reflect the dual lifestyle of an intracellular, facultative symbiont.</title>
        <authorList>
            <person name="Burgsdorf I."/>
        </authorList>
    </citation>
    <scope>NUCLEOTIDE SEQUENCE [LARGE SCALE GENOMIC DNA]</scope>
    <source>
        <strain evidence="1">277cI</strain>
    </source>
</reference>
<name>A0A524RUT1_9CHRO</name>
<protein>
    <submittedName>
        <fullName evidence="1">Uncharacterized protein</fullName>
    </submittedName>
</protein>
<dbReference type="EMBL" id="SRMN01000028">
    <property type="protein sequence ID" value="TGH25598.1"/>
    <property type="molecule type" value="Genomic_DNA"/>
</dbReference>
<sequence length="61" mass="6639">MRLKQVSHGDGGEAGPATVVFTLEADFRPRLSGTARQQLARLGADGLARRLAQLRRLELLP</sequence>
<evidence type="ECO:0000313" key="1">
    <source>
        <dbReference type="EMBL" id="TGH25598.1"/>
    </source>
</evidence>
<proteinExistence type="predicted"/>
<dbReference type="Proteomes" id="UP000315454">
    <property type="component" value="Unassembled WGS sequence"/>
</dbReference>
<gene>
    <name evidence="1" type="ORF">ERJ68_02495</name>
</gene>
<comment type="caution">
    <text evidence="1">The sequence shown here is derived from an EMBL/GenBank/DDBJ whole genome shotgun (WGS) entry which is preliminary data.</text>
</comment>